<dbReference type="Proteomes" id="UP001165427">
    <property type="component" value="Unassembled WGS sequence"/>
</dbReference>
<reference evidence="2" key="1">
    <citation type="submission" date="2022-04" db="EMBL/GenBank/DDBJ databases">
        <title>Desulfatitalea alkaliphila sp. nov., a novel anaerobic sulfate-reducing bacterium isolated from terrestrial mud volcano, Taman Peninsula, Russia.</title>
        <authorList>
            <person name="Khomyakova M.A."/>
            <person name="Merkel A.Y."/>
            <person name="Slobodkin A.I."/>
        </authorList>
    </citation>
    <scope>NUCLEOTIDE SEQUENCE</scope>
    <source>
        <strain evidence="2">M08but</strain>
    </source>
</reference>
<evidence type="ECO:0000313" key="2">
    <source>
        <dbReference type="EMBL" id="MCJ8502449.1"/>
    </source>
</evidence>
<keyword evidence="3" id="KW-1185">Reference proteome</keyword>
<dbReference type="EMBL" id="JALJRB010000026">
    <property type="protein sequence ID" value="MCJ8502449.1"/>
    <property type="molecule type" value="Genomic_DNA"/>
</dbReference>
<evidence type="ECO:0000313" key="3">
    <source>
        <dbReference type="Proteomes" id="UP001165427"/>
    </source>
</evidence>
<accession>A0AA41R503</accession>
<dbReference type="AlphaFoldDB" id="A0AA41R503"/>
<feature type="transmembrane region" description="Helical" evidence="1">
    <location>
        <begin position="230"/>
        <end position="260"/>
    </location>
</feature>
<feature type="transmembrane region" description="Helical" evidence="1">
    <location>
        <begin position="142"/>
        <end position="163"/>
    </location>
</feature>
<name>A0AA41R503_9BACT</name>
<organism evidence="2 3">
    <name type="scientific">Desulfatitalea alkaliphila</name>
    <dbReference type="NCBI Taxonomy" id="2929485"/>
    <lineage>
        <taxon>Bacteria</taxon>
        <taxon>Pseudomonadati</taxon>
        <taxon>Thermodesulfobacteriota</taxon>
        <taxon>Desulfobacteria</taxon>
        <taxon>Desulfobacterales</taxon>
        <taxon>Desulfosarcinaceae</taxon>
        <taxon>Desulfatitalea</taxon>
    </lineage>
</organism>
<evidence type="ECO:0000256" key="1">
    <source>
        <dbReference type="SAM" id="Phobius"/>
    </source>
</evidence>
<protein>
    <submittedName>
        <fullName evidence="2">Uncharacterized protein</fullName>
    </submittedName>
</protein>
<keyword evidence="1" id="KW-1133">Transmembrane helix</keyword>
<keyword evidence="1" id="KW-0812">Transmembrane</keyword>
<proteinExistence type="predicted"/>
<dbReference type="RefSeq" id="WP_246913238.1">
    <property type="nucleotide sequence ID" value="NZ_JALJRB010000026.1"/>
</dbReference>
<feature type="transmembrane region" description="Helical" evidence="1">
    <location>
        <begin position="109"/>
        <end position="130"/>
    </location>
</feature>
<keyword evidence="1" id="KW-0472">Membrane</keyword>
<comment type="caution">
    <text evidence="2">The sequence shown here is derived from an EMBL/GenBank/DDBJ whole genome shotgun (WGS) entry which is preliminary data.</text>
</comment>
<sequence length="270" mass="29035">MGRTLLIAALAVLLVLNFTAYGDRAGEAYFDQALKSAAATFAVARVLNGIISVIQHVEVAAAPAGVGLSAAPGQVLDPLNDLVEQFSTVMLMATVSLAMQKLLLSFSGWWVAKVVIAVPLALLLLWLLVGDRGVFGARQRGLLARVVLMLLLVRFALPFVAVASGAVERVFLNEPIQTKTEALVRIEQSAVELMPADEEETDRKWHESLLAGGKSMLQLRENAKLLQEKIAGAIGTIVDLIALFIIQTVLLPIGFLYIAIKGVKALWRTA</sequence>
<gene>
    <name evidence="2" type="ORF">MRX98_17865</name>
</gene>